<evidence type="ECO:0000313" key="4">
    <source>
        <dbReference type="Proteomes" id="UP000565572"/>
    </source>
</evidence>
<name>A0A7W5JV56_9ACTN</name>
<feature type="region of interest" description="Disordered" evidence="1">
    <location>
        <begin position="253"/>
        <end position="285"/>
    </location>
</feature>
<keyword evidence="4" id="KW-1185">Reference proteome</keyword>
<gene>
    <name evidence="3" type="ORF">FHX39_001792</name>
</gene>
<dbReference type="InterPro" id="IPR003870">
    <property type="entry name" value="DUF222"/>
</dbReference>
<evidence type="ECO:0000259" key="2">
    <source>
        <dbReference type="Pfam" id="PF02720"/>
    </source>
</evidence>
<dbReference type="RefSeq" id="WP_183337717.1">
    <property type="nucleotide sequence ID" value="NZ_JACHZG010000001.1"/>
</dbReference>
<reference evidence="3 4" key="1">
    <citation type="submission" date="2020-08" db="EMBL/GenBank/DDBJ databases">
        <title>Sequencing the genomes of 1000 actinobacteria strains.</title>
        <authorList>
            <person name="Klenk H.-P."/>
        </authorList>
    </citation>
    <scope>NUCLEOTIDE SEQUENCE [LARGE SCALE GENOMIC DNA]</scope>
    <source>
        <strain evidence="3 4">DSM 11053</strain>
    </source>
</reference>
<evidence type="ECO:0000256" key="1">
    <source>
        <dbReference type="SAM" id="MobiDB-lite"/>
    </source>
</evidence>
<organism evidence="3 4">
    <name type="scientific">Microlunatus antarcticus</name>
    <dbReference type="NCBI Taxonomy" id="53388"/>
    <lineage>
        <taxon>Bacteria</taxon>
        <taxon>Bacillati</taxon>
        <taxon>Actinomycetota</taxon>
        <taxon>Actinomycetes</taxon>
        <taxon>Propionibacteriales</taxon>
        <taxon>Propionibacteriaceae</taxon>
        <taxon>Microlunatus</taxon>
    </lineage>
</organism>
<comment type="caution">
    <text evidence="3">The sequence shown here is derived from an EMBL/GenBank/DDBJ whole genome shotgun (WGS) entry which is preliminary data.</text>
</comment>
<accession>A0A7W5JV56</accession>
<feature type="domain" description="DUF222" evidence="2">
    <location>
        <begin position="57"/>
        <end position="373"/>
    </location>
</feature>
<dbReference type="CDD" id="cd00085">
    <property type="entry name" value="HNHc"/>
    <property type="match status" value="1"/>
</dbReference>
<dbReference type="Pfam" id="PF02720">
    <property type="entry name" value="DUF222"/>
    <property type="match status" value="1"/>
</dbReference>
<dbReference type="EMBL" id="JACHZG010000001">
    <property type="protein sequence ID" value="MBB3326848.1"/>
    <property type="molecule type" value="Genomic_DNA"/>
</dbReference>
<dbReference type="InterPro" id="IPR003615">
    <property type="entry name" value="HNH_nuc"/>
</dbReference>
<evidence type="ECO:0000313" key="3">
    <source>
        <dbReference type="EMBL" id="MBB3326848.1"/>
    </source>
</evidence>
<dbReference type="AlphaFoldDB" id="A0A7W5JV56"/>
<protein>
    <recommendedName>
        <fullName evidence="2">DUF222 domain-containing protein</fullName>
    </recommendedName>
</protein>
<proteinExistence type="predicted"/>
<sequence length="487" mass="53273">MFDPTVTVATASQLADRIAATHALLRETECEELVLAAAWADVHYLDTGAEDYMPLVQRARAWGGDGCPQVAEHCAHELGALRGTGVVAARMLIADALDLRHRLPRLWVLVTTGVVRAWQARAVAQATHALSWEACAEVDQTLSSFLPMLAWPRFQRLLAAAVLEADPEARRAREEAARVERGVWSYAGEDGLRTIVAKAASGDVRWFMAAVDRLAEVLRLEGDLDLVDARRAKAVGLLAQPARALELLARHADDPDPQDQQESATDTPGDEPGAEEPGRSLDLTVPDGLTAADLRRLRPRVVLHLHLTDGALRAGDGLVRPEHGDPLTLDQAREWLTDTGCHVTVRPVVDPVETAPVDAYEIPYRLRDALFLRNPVDVFPFGQATSRTLDLDHTVPYVPLARGGPPGQTSVDNLGPLTRSHHRAVTFGRWRRRQPDPGTYVFRSPNGHVFVVTNQGTLNLGRTPFSHALWDVCSRTDLRSCVAPDAA</sequence>
<dbReference type="Proteomes" id="UP000565572">
    <property type="component" value="Unassembled WGS sequence"/>
</dbReference>